<evidence type="ECO:0000313" key="4">
    <source>
        <dbReference type="Proteomes" id="UP000756921"/>
    </source>
</evidence>
<reference evidence="3" key="1">
    <citation type="journal article" date="2020" name="Mol. Plant Microbe Interact.">
        <title>Genome Sequence of the Biocontrol Agent Coniothyrium minitans strain Conio (IMI 134523).</title>
        <authorList>
            <person name="Patel D."/>
            <person name="Shittu T.A."/>
            <person name="Baroncelli R."/>
            <person name="Muthumeenakshi S."/>
            <person name="Osborne T.H."/>
            <person name="Janganan T.K."/>
            <person name="Sreenivasaprasad S."/>
        </authorList>
    </citation>
    <scope>NUCLEOTIDE SEQUENCE</scope>
    <source>
        <strain evidence="3">Conio</strain>
    </source>
</reference>
<dbReference type="EMBL" id="WJXW01000005">
    <property type="protein sequence ID" value="KAF9735808.1"/>
    <property type="molecule type" value="Genomic_DNA"/>
</dbReference>
<gene>
    <name evidence="3" type="ORF">PMIN01_05723</name>
</gene>
<feature type="region of interest" description="Disordered" evidence="2">
    <location>
        <begin position="252"/>
        <end position="339"/>
    </location>
</feature>
<sequence>MPSPARPTGPISPTDLLWRHELQGHNATLLRRMNALEAKFTDQERRIQVAEEAATTCTNMAGEVDLIKHGVDQLEVKQQEFMSVVHKRLVDMDKDLGESRKTQERVQKLMSSYRELNDSIADLFTLGPRVESAEREIQGLKNSVGRKHVHEMESLEARLDTLELQRSREAAHIRNMQEEFVKKCNGDLQALRTEVASLTAARRTAEVQQPYMQVPRSPDMDPRPTDVDAVTNKSADSHGNWILVRPQALHQIARSHPSKEQQALQETETQGTTQTSAPTGDIEDLDLDTPFVPFISPTFPHAPPSHASPRKKPIEPKPKDQQKAQPKTHPKPQSRMQARFLPKNLLIPQTMAQSRSEKQPKVQPPIVANPGKRPAASTKIVRLPVSTTKKRPGSPMSTPRPAKEPHVASSSRQQVNQAQKDQGKSREKQQQPSQPARRSRRRSANATFYELGWDQTQQPQKTAGPVYGSTSKILKGLKTKPRRLPPVPDD</sequence>
<keyword evidence="4" id="KW-1185">Reference proteome</keyword>
<feature type="compositionally biased region" description="Basic and acidic residues" evidence="2">
    <location>
        <begin position="312"/>
        <end position="322"/>
    </location>
</feature>
<dbReference type="AlphaFoldDB" id="A0A9P6GIN3"/>
<comment type="caution">
    <text evidence="3">The sequence shown here is derived from an EMBL/GenBank/DDBJ whole genome shotgun (WGS) entry which is preliminary data.</text>
</comment>
<organism evidence="3 4">
    <name type="scientific">Paraphaeosphaeria minitans</name>
    <dbReference type="NCBI Taxonomy" id="565426"/>
    <lineage>
        <taxon>Eukaryota</taxon>
        <taxon>Fungi</taxon>
        <taxon>Dikarya</taxon>
        <taxon>Ascomycota</taxon>
        <taxon>Pezizomycotina</taxon>
        <taxon>Dothideomycetes</taxon>
        <taxon>Pleosporomycetidae</taxon>
        <taxon>Pleosporales</taxon>
        <taxon>Massarineae</taxon>
        <taxon>Didymosphaeriaceae</taxon>
        <taxon>Paraphaeosphaeria</taxon>
    </lineage>
</organism>
<feature type="compositionally biased region" description="Polar residues" evidence="2">
    <location>
        <begin position="408"/>
        <end position="420"/>
    </location>
</feature>
<feature type="region of interest" description="Disordered" evidence="2">
    <location>
        <begin position="351"/>
        <end position="490"/>
    </location>
</feature>
<protein>
    <submittedName>
        <fullName evidence="3">Uncharacterized protein</fullName>
    </submittedName>
</protein>
<dbReference type="OrthoDB" id="3781102at2759"/>
<feature type="compositionally biased region" description="Low complexity" evidence="2">
    <location>
        <begin position="260"/>
        <end position="275"/>
    </location>
</feature>
<feature type="region of interest" description="Disordered" evidence="2">
    <location>
        <begin position="213"/>
        <end position="234"/>
    </location>
</feature>
<evidence type="ECO:0000313" key="3">
    <source>
        <dbReference type="EMBL" id="KAF9735808.1"/>
    </source>
</evidence>
<accession>A0A9P6GIN3</accession>
<evidence type="ECO:0000256" key="2">
    <source>
        <dbReference type="SAM" id="MobiDB-lite"/>
    </source>
</evidence>
<feature type="coiled-coil region" evidence="1">
    <location>
        <begin position="19"/>
        <end position="53"/>
    </location>
</feature>
<keyword evidence="1" id="KW-0175">Coiled coil</keyword>
<name>A0A9P6GIN3_9PLEO</name>
<proteinExistence type="predicted"/>
<evidence type="ECO:0000256" key="1">
    <source>
        <dbReference type="SAM" id="Coils"/>
    </source>
</evidence>
<feature type="coiled-coil region" evidence="1">
    <location>
        <begin position="145"/>
        <end position="208"/>
    </location>
</feature>
<dbReference type="Proteomes" id="UP000756921">
    <property type="component" value="Unassembled WGS sequence"/>
</dbReference>